<dbReference type="SFLD" id="SFLDG00358">
    <property type="entry name" value="Main_(cytGST)"/>
    <property type="match status" value="1"/>
</dbReference>
<dbReference type="CDD" id="cd03207">
    <property type="entry name" value="GST_C_8"/>
    <property type="match status" value="1"/>
</dbReference>
<comment type="caution">
    <text evidence="2">The sequence shown here is derived from an EMBL/GenBank/DDBJ whole genome shotgun (WGS) entry which is preliminary data.</text>
</comment>
<feature type="domain" description="GST N-terminal" evidence="1">
    <location>
        <begin position="3"/>
        <end position="90"/>
    </location>
</feature>
<dbReference type="PANTHER" id="PTHR44051">
    <property type="entry name" value="GLUTATHIONE S-TRANSFERASE-RELATED"/>
    <property type="match status" value="1"/>
</dbReference>
<accession>A0A2W5K8M9</accession>
<sequence length="207" mass="22785">MTAARFVLHHHPQSRAQRIKWLLEETGAPYEIVLHDLEAGTQKRADFLRLNPDGKIPTLVDRGPDGTAEVPVTESAAILLHVADAVPDARLAPAPGSTERGPYLTWIVYAAAVMEPALMDTVFPRVSPPPPVMQGWPPFDEALKRVENGLRPGPWLLGETFSAADVMVGSFLGWLSGWGKLPEPDRFADYLARIAERPAHRRAFGQD</sequence>
<dbReference type="SUPFAM" id="SSF47616">
    <property type="entry name" value="GST C-terminal domain-like"/>
    <property type="match status" value="1"/>
</dbReference>
<proteinExistence type="predicted"/>
<reference evidence="2 3" key="1">
    <citation type="submission" date="2017-08" db="EMBL/GenBank/DDBJ databases">
        <title>Infants hospitalized years apart are colonized by the same room-sourced microbial strains.</title>
        <authorList>
            <person name="Brooks B."/>
            <person name="Olm M.R."/>
            <person name="Firek B.A."/>
            <person name="Baker R."/>
            <person name="Thomas B.C."/>
            <person name="Morowitz M.J."/>
            <person name="Banfield J.F."/>
        </authorList>
    </citation>
    <scope>NUCLEOTIDE SEQUENCE [LARGE SCALE GENOMIC DNA]</scope>
    <source>
        <strain evidence="2">S2_005_003_R2_43</strain>
    </source>
</reference>
<dbReference type="SUPFAM" id="SSF52833">
    <property type="entry name" value="Thioredoxin-like"/>
    <property type="match status" value="1"/>
</dbReference>
<dbReference type="Pfam" id="PF13410">
    <property type="entry name" value="GST_C_2"/>
    <property type="match status" value="1"/>
</dbReference>
<dbReference type="InterPro" id="IPR040079">
    <property type="entry name" value="Glutathione_S-Trfase"/>
</dbReference>
<dbReference type="CDD" id="cd03046">
    <property type="entry name" value="GST_N_GTT1_like"/>
    <property type="match status" value="1"/>
</dbReference>
<dbReference type="PANTHER" id="PTHR44051:SF21">
    <property type="entry name" value="GLUTATHIONE S-TRANSFERASE FAMILY PROTEIN"/>
    <property type="match status" value="1"/>
</dbReference>
<gene>
    <name evidence="2" type="ORF">DI565_13540</name>
</gene>
<name>A0A2W5K8M9_ANCNO</name>
<dbReference type="Gene3D" id="1.20.1050.10">
    <property type="match status" value="1"/>
</dbReference>
<dbReference type="PROSITE" id="PS50404">
    <property type="entry name" value="GST_NTER"/>
    <property type="match status" value="1"/>
</dbReference>
<keyword evidence="2" id="KW-0808">Transferase</keyword>
<dbReference type="InterPro" id="IPR036282">
    <property type="entry name" value="Glutathione-S-Trfase_C_sf"/>
</dbReference>
<dbReference type="SFLD" id="SFLDS00019">
    <property type="entry name" value="Glutathione_Transferase_(cytos"/>
    <property type="match status" value="1"/>
</dbReference>
<dbReference type="GO" id="GO:0016740">
    <property type="term" value="F:transferase activity"/>
    <property type="evidence" value="ECO:0007669"/>
    <property type="project" value="UniProtKB-KW"/>
</dbReference>
<protein>
    <submittedName>
        <fullName evidence="2">Glutathione S-transferase family protein</fullName>
    </submittedName>
</protein>
<organism evidence="2 3">
    <name type="scientific">Ancylobacter novellus</name>
    <name type="common">Thiobacillus novellus</name>
    <dbReference type="NCBI Taxonomy" id="921"/>
    <lineage>
        <taxon>Bacteria</taxon>
        <taxon>Pseudomonadati</taxon>
        <taxon>Pseudomonadota</taxon>
        <taxon>Alphaproteobacteria</taxon>
        <taxon>Hyphomicrobiales</taxon>
        <taxon>Xanthobacteraceae</taxon>
        <taxon>Ancylobacter</taxon>
    </lineage>
</organism>
<evidence type="ECO:0000259" key="1">
    <source>
        <dbReference type="PROSITE" id="PS50404"/>
    </source>
</evidence>
<dbReference type="Proteomes" id="UP000249577">
    <property type="component" value="Unassembled WGS sequence"/>
</dbReference>
<dbReference type="Pfam" id="PF02798">
    <property type="entry name" value="GST_N"/>
    <property type="match status" value="1"/>
</dbReference>
<dbReference type="EMBL" id="QFPN01000007">
    <property type="protein sequence ID" value="PZQ13566.1"/>
    <property type="molecule type" value="Genomic_DNA"/>
</dbReference>
<dbReference type="SFLD" id="SFLDG01150">
    <property type="entry name" value="Main.1:_Beta-like"/>
    <property type="match status" value="1"/>
</dbReference>
<evidence type="ECO:0000313" key="3">
    <source>
        <dbReference type="Proteomes" id="UP000249577"/>
    </source>
</evidence>
<dbReference type="AlphaFoldDB" id="A0A2W5K8M9"/>
<dbReference type="InterPro" id="IPR004045">
    <property type="entry name" value="Glutathione_S-Trfase_N"/>
</dbReference>
<evidence type="ECO:0000313" key="2">
    <source>
        <dbReference type="EMBL" id="PZQ13566.1"/>
    </source>
</evidence>
<dbReference type="Gene3D" id="3.40.30.10">
    <property type="entry name" value="Glutaredoxin"/>
    <property type="match status" value="1"/>
</dbReference>
<dbReference type="InterPro" id="IPR036249">
    <property type="entry name" value="Thioredoxin-like_sf"/>
</dbReference>